<reference evidence="16 17" key="1">
    <citation type="submission" date="2017-09" db="EMBL/GenBank/DDBJ databases">
        <title>Depth-based differentiation of microbial function through sediment-hosted aquifers and enrichment of novel symbionts in the deep terrestrial subsurface.</title>
        <authorList>
            <person name="Probst A.J."/>
            <person name="Ladd B."/>
            <person name="Jarett J.K."/>
            <person name="Geller-Mcgrath D.E."/>
            <person name="Sieber C.M."/>
            <person name="Emerson J.B."/>
            <person name="Anantharaman K."/>
            <person name="Thomas B.C."/>
            <person name="Malmstrom R."/>
            <person name="Stieglmeier M."/>
            <person name="Klingl A."/>
            <person name="Woyke T."/>
            <person name="Ryan C.M."/>
            <person name="Banfield J.F."/>
        </authorList>
    </citation>
    <scope>NUCLEOTIDE SEQUENCE [LARGE SCALE GENOMIC DNA]</scope>
    <source>
        <strain evidence="16">CG10_big_fil_rev_8_21_14_0_10_50_16</strain>
    </source>
</reference>
<evidence type="ECO:0000256" key="5">
    <source>
        <dbReference type="ARBA" id="ARBA00022759"/>
    </source>
</evidence>
<keyword evidence="6 13" id="KW-0227">DNA damage</keyword>
<feature type="active site" evidence="13">
    <location>
        <position position="180"/>
    </location>
</feature>
<evidence type="ECO:0000256" key="11">
    <source>
        <dbReference type="ARBA" id="ARBA00023204"/>
    </source>
</evidence>
<dbReference type="InterPro" id="IPR036397">
    <property type="entry name" value="RNaseH_sf"/>
</dbReference>
<evidence type="ECO:0000256" key="12">
    <source>
        <dbReference type="ARBA" id="ARBA00029354"/>
    </source>
</evidence>
<comment type="catalytic activity">
    <reaction evidence="12 13">
        <text>Endonucleolytic cleavage at a junction such as a reciprocal single-stranded crossover between two homologous DNA duplexes (Holliday junction).</text>
        <dbReference type="EC" id="3.1.21.10"/>
    </reaction>
</comment>
<dbReference type="InterPro" id="IPR002176">
    <property type="entry name" value="X-over_junc_endoDNase_RuvC"/>
</dbReference>
<keyword evidence="7 13" id="KW-0378">Hydrolase</keyword>
<comment type="subcellular location">
    <subcellularLocation>
        <location evidence="13">Cytoplasm</location>
    </subcellularLocation>
</comment>
<dbReference type="CDD" id="cd16962">
    <property type="entry name" value="RuvC"/>
    <property type="match status" value="1"/>
</dbReference>
<evidence type="ECO:0000256" key="15">
    <source>
        <dbReference type="SAM" id="SignalP"/>
    </source>
</evidence>
<dbReference type="Proteomes" id="UP000230084">
    <property type="component" value="Unassembled WGS sequence"/>
</dbReference>
<evidence type="ECO:0000256" key="6">
    <source>
        <dbReference type="ARBA" id="ARBA00022763"/>
    </source>
</evidence>
<evidence type="ECO:0000256" key="1">
    <source>
        <dbReference type="ARBA" id="ARBA00009518"/>
    </source>
</evidence>
<dbReference type="PANTHER" id="PTHR30194">
    <property type="entry name" value="CROSSOVER JUNCTION ENDODEOXYRIBONUCLEASE RUVC"/>
    <property type="match status" value="1"/>
</dbReference>
<gene>
    <name evidence="13" type="primary">ruvC</name>
    <name evidence="16" type="ORF">COV06_02015</name>
</gene>
<dbReference type="GO" id="GO:0000287">
    <property type="term" value="F:magnesium ion binding"/>
    <property type="evidence" value="ECO:0007669"/>
    <property type="project" value="UniProtKB-UniRule"/>
</dbReference>
<feature type="binding site" evidence="13">
    <location>
        <position position="47"/>
    </location>
    <ligand>
        <name>Mg(2+)</name>
        <dbReference type="ChEBI" id="CHEBI:18420"/>
        <label>1</label>
    </ligand>
</feature>
<feature type="binding site" evidence="13">
    <location>
        <position position="107"/>
    </location>
    <ligand>
        <name>Mg(2+)</name>
        <dbReference type="ChEBI" id="CHEBI:18420"/>
        <label>2</label>
    </ligand>
</feature>
<dbReference type="InterPro" id="IPR020563">
    <property type="entry name" value="X-over_junc_endoDNase_Mg_BS"/>
</dbReference>
<keyword evidence="2 13" id="KW-0963">Cytoplasm</keyword>
<keyword evidence="15" id="KW-0732">Signal</keyword>
<organism evidence="16 17">
    <name type="scientific">Candidatus Uhrbacteria bacterium CG10_big_fil_rev_8_21_14_0_10_50_16</name>
    <dbReference type="NCBI Taxonomy" id="1975039"/>
    <lineage>
        <taxon>Bacteria</taxon>
        <taxon>Candidatus Uhriibacteriota</taxon>
    </lineage>
</organism>
<proteinExistence type="inferred from homology"/>
<comment type="function">
    <text evidence="13">The RuvA-RuvB-RuvC complex processes Holliday junction (HJ) DNA during genetic recombination and DNA repair. Endonuclease that resolves HJ intermediates. Cleaves cruciform DNA by making single-stranded nicks across the HJ at symmetrical positions within the homologous arms, yielding a 5'-phosphate and a 3'-hydroxyl group; requires a central core of homology in the junction. The consensus cleavage sequence is 5'-(A/T)TT(C/G)-3'. Cleavage occurs on the 3'-side of the TT dinucleotide at the point of strand exchange. HJ branch migration catalyzed by RuvA-RuvB allows RuvC to scan DNA until it finds its consensus sequence, where it cleaves and resolves the cruciform DNA.</text>
</comment>
<comment type="subunit">
    <text evidence="13">Homodimer which binds Holliday junction (HJ) DNA. The HJ becomes 2-fold symmetrical on binding to RuvC with unstacked arms; it has a different conformation from HJ DNA in complex with RuvA. In the full resolvosome a probable DNA-RuvA(4)-RuvB(12)-RuvC(2) complex forms which resolves the HJ.</text>
</comment>
<evidence type="ECO:0000256" key="7">
    <source>
        <dbReference type="ARBA" id="ARBA00022801"/>
    </source>
</evidence>
<dbReference type="HAMAP" id="MF_00034">
    <property type="entry name" value="RuvC"/>
    <property type="match status" value="1"/>
</dbReference>
<dbReference type="EC" id="3.1.21.10" evidence="13 14"/>
<dbReference type="AlphaFoldDB" id="A0A2H0RMS6"/>
<sequence>MRKHMKKWRRSPTRWRIWMMCRRCLRISSRVLANRMNTTPKVTLGIDPGYDRMGYAVIVGDVGQETLLDVGCIQTEKTDTHAKRLSVIAREVRGLFDTHHPTRLAIETLFFSNNQTTALAVAEARGVVLAIAGAFTVEVIELGPGQVKQSVTGNGAADKQQVQEMIKRILHLKEIPKPDDAADAAAIAWAGLVG</sequence>
<keyword evidence="9 13" id="KW-0238">DNA-binding</keyword>
<dbReference type="EMBL" id="PCYM01000002">
    <property type="protein sequence ID" value="PIR47747.1"/>
    <property type="molecule type" value="Genomic_DNA"/>
</dbReference>
<name>A0A2H0RMS6_9BACT</name>
<feature type="active site" evidence="13">
    <location>
        <position position="107"/>
    </location>
</feature>
<dbReference type="GO" id="GO:0005737">
    <property type="term" value="C:cytoplasm"/>
    <property type="evidence" value="ECO:0007669"/>
    <property type="project" value="UniProtKB-SubCell"/>
</dbReference>
<evidence type="ECO:0000313" key="16">
    <source>
        <dbReference type="EMBL" id="PIR47747.1"/>
    </source>
</evidence>
<evidence type="ECO:0000313" key="17">
    <source>
        <dbReference type="Proteomes" id="UP000230084"/>
    </source>
</evidence>
<accession>A0A2H0RMS6</accession>
<dbReference type="PROSITE" id="PS01321">
    <property type="entry name" value="RUVC"/>
    <property type="match status" value="1"/>
</dbReference>
<feature type="chain" id="PRO_5013910351" description="Crossover junction endodeoxyribonuclease RuvC" evidence="15">
    <location>
        <begin position="34"/>
        <end position="194"/>
    </location>
</feature>
<dbReference type="GO" id="GO:0006281">
    <property type="term" value="P:DNA repair"/>
    <property type="evidence" value="ECO:0007669"/>
    <property type="project" value="UniProtKB-UniRule"/>
</dbReference>
<dbReference type="GO" id="GO:0048476">
    <property type="term" value="C:Holliday junction resolvase complex"/>
    <property type="evidence" value="ECO:0007669"/>
    <property type="project" value="UniProtKB-UniRule"/>
</dbReference>
<feature type="signal peptide" evidence="15">
    <location>
        <begin position="1"/>
        <end position="33"/>
    </location>
</feature>
<dbReference type="GO" id="GO:0008821">
    <property type="term" value="F:crossover junction DNA endonuclease activity"/>
    <property type="evidence" value="ECO:0007669"/>
    <property type="project" value="UniProtKB-UniRule"/>
</dbReference>
<evidence type="ECO:0000256" key="4">
    <source>
        <dbReference type="ARBA" id="ARBA00022723"/>
    </source>
</evidence>
<dbReference type="FunFam" id="3.30.420.10:FF:000002">
    <property type="entry name" value="Crossover junction endodeoxyribonuclease RuvC"/>
    <property type="match status" value="1"/>
</dbReference>
<keyword evidence="8 13" id="KW-0460">Magnesium</keyword>
<dbReference type="PANTHER" id="PTHR30194:SF3">
    <property type="entry name" value="CROSSOVER JUNCTION ENDODEOXYRIBONUCLEASE RUVC"/>
    <property type="match status" value="1"/>
</dbReference>
<dbReference type="Gene3D" id="3.30.420.10">
    <property type="entry name" value="Ribonuclease H-like superfamily/Ribonuclease H"/>
    <property type="match status" value="1"/>
</dbReference>
<dbReference type="SUPFAM" id="SSF53098">
    <property type="entry name" value="Ribonuclease H-like"/>
    <property type="match status" value="1"/>
</dbReference>
<keyword evidence="3 13" id="KW-0540">Nuclease</keyword>
<keyword evidence="11 13" id="KW-0234">DNA repair</keyword>
<evidence type="ECO:0000256" key="10">
    <source>
        <dbReference type="ARBA" id="ARBA00023172"/>
    </source>
</evidence>
<keyword evidence="10 13" id="KW-0233">DNA recombination</keyword>
<keyword evidence="4 13" id="KW-0479">Metal-binding</keyword>
<comment type="similarity">
    <text evidence="1 13">Belongs to the RuvC family.</text>
</comment>
<evidence type="ECO:0000256" key="13">
    <source>
        <dbReference type="HAMAP-Rule" id="MF_00034"/>
    </source>
</evidence>
<feature type="binding site" evidence="13">
    <location>
        <position position="180"/>
    </location>
    <ligand>
        <name>Mg(2+)</name>
        <dbReference type="ChEBI" id="CHEBI:18420"/>
        <label>1</label>
    </ligand>
</feature>
<dbReference type="NCBIfam" id="TIGR00228">
    <property type="entry name" value="ruvC"/>
    <property type="match status" value="1"/>
</dbReference>
<dbReference type="Pfam" id="PF02075">
    <property type="entry name" value="RuvC"/>
    <property type="match status" value="1"/>
</dbReference>
<dbReference type="GO" id="GO:0003677">
    <property type="term" value="F:DNA binding"/>
    <property type="evidence" value="ECO:0007669"/>
    <property type="project" value="UniProtKB-KW"/>
</dbReference>
<protein>
    <recommendedName>
        <fullName evidence="13 14">Crossover junction endodeoxyribonuclease RuvC</fullName>
        <ecNumber evidence="13 14">3.1.21.10</ecNumber>
    </recommendedName>
    <alternativeName>
        <fullName evidence="13">Holliday junction nuclease RuvC</fullName>
    </alternativeName>
    <alternativeName>
        <fullName evidence="13">Holliday junction resolvase RuvC</fullName>
    </alternativeName>
</protein>
<dbReference type="NCBIfam" id="NF000711">
    <property type="entry name" value="PRK00039.2-1"/>
    <property type="match status" value="1"/>
</dbReference>
<dbReference type="GO" id="GO:0006310">
    <property type="term" value="P:DNA recombination"/>
    <property type="evidence" value="ECO:0007669"/>
    <property type="project" value="UniProtKB-UniRule"/>
</dbReference>
<evidence type="ECO:0000256" key="8">
    <source>
        <dbReference type="ARBA" id="ARBA00022842"/>
    </source>
</evidence>
<comment type="cofactor">
    <cofactor evidence="13">
        <name>Mg(2+)</name>
        <dbReference type="ChEBI" id="CHEBI:18420"/>
    </cofactor>
    <text evidence="13">Binds 2 Mg(2+) ion per subunit.</text>
</comment>
<evidence type="ECO:0000256" key="9">
    <source>
        <dbReference type="ARBA" id="ARBA00023125"/>
    </source>
</evidence>
<evidence type="ECO:0000256" key="14">
    <source>
        <dbReference type="NCBIfam" id="TIGR00228"/>
    </source>
</evidence>
<comment type="caution">
    <text evidence="16">The sequence shown here is derived from an EMBL/GenBank/DDBJ whole genome shotgun (WGS) entry which is preliminary data.</text>
</comment>
<dbReference type="PRINTS" id="PR00696">
    <property type="entry name" value="RSOLVASERUVC"/>
</dbReference>
<dbReference type="InterPro" id="IPR012337">
    <property type="entry name" value="RNaseH-like_sf"/>
</dbReference>
<keyword evidence="5 13" id="KW-0255">Endonuclease</keyword>
<evidence type="ECO:0000256" key="2">
    <source>
        <dbReference type="ARBA" id="ARBA00022490"/>
    </source>
</evidence>
<feature type="active site" evidence="13">
    <location>
        <position position="47"/>
    </location>
</feature>
<evidence type="ECO:0000256" key="3">
    <source>
        <dbReference type="ARBA" id="ARBA00022722"/>
    </source>
</evidence>